<dbReference type="InterPro" id="IPR004367">
    <property type="entry name" value="Cyclin_C-dom"/>
</dbReference>
<proteinExistence type="inferred from homology"/>
<evidence type="ECO:0000256" key="1">
    <source>
        <dbReference type="ARBA" id="ARBA00023127"/>
    </source>
</evidence>
<evidence type="ECO:0000256" key="2">
    <source>
        <dbReference type="RuleBase" id="RU000383"/>
    </source>
</evidence>
<reference evidence="6 7" key="1">
    <citation type="submission" date="2012-03" db="EMBL/GenBank/DDBJ databases">
        <title>Whole Genome Assembly of Papio anubis.</title>
        <authorList>
            <person name="Liu Y.L."/>
            <person name="Abraham K.A."/>
            <person name="Akbar H.A."/>
            <person name="Ali S.A."/>
            <person name="Anosike U.A."/>
            <person name="Aqrawi P.A."/>
            <person name="Arias F.A."/>
            <person name="Attaway T.A."/>
            <person name="Awwad R.A."/>
            <person name="Babu C.B."/>
            <person name="Bandaranaike D.B."/>
            <person name="Battles P.B."/>
            <person name="Bell A.B."/>
            <person name="Beltran B.B."/>
            <person name="Berhane-Mersha D.B."/>
            <person name="Bess C.B."/>
            <person name="Bickham C.B."/>
            <person name="Bolden T.B."/>
            <person name="Carter K.C."/>
            <person name="Chau D.C."/>
            <person name="Chavez A.C."/>
            <person name="Clerc-Blankenburg K.C."/>
            <person name="Coyle M.C."/>
            <person name="Dao M.D."/>
            <person name="Davila M.L.D."/>
            <person name="Davy-Carroll L.D."/>
            <person name="Denson S.D."/>
            <person name="Dinh H.D."/>
            <person name="Fernandez S.F."/>
            <person name="Fernando P.F."/>
            <person name="Forbes L.F."/>
            <person name="Francis C.F."/>
            <person name="Francisco L.F."/>
            <person name="Fu Q.F."/>
            <person name="Garcia-Iii R.G."/>
            <person name="Garrett T.G."/>
            <person name="Gross S.G."/>
            <person name="Gubbala S.G."/>
            <person name="Hirani K.H."/>
            <person name="Hogues M.H."/>
            <person name="Hollins B.H."/>
            <person name="Jackson L.J."/>
            <person name="Javaid M.J."/>
            <person name="Jhangiani S.J."/>
            <person name="Johnson A.J."/>
            <person name="Johnson B.J."/>
            <person name="Jones J.J."/>
            <person name="Joshi V.J."/>
            <person name="Kalu J.K."/>
            <person name="Khan N.K."/>
            <person name="Korchina V.K."/>
            <person name="Kovar C.K."/>
            <person name="Lago L.L."/>
            <person name="Lara F.L."/>
            <person name="Le T.-K.L."/>
            <person name="Lee S.L."/>
            <person name="Legall-Iii F.L."/>
            <person name="Lemon S.L."/>
            <person name="Liu J.L."/>
            <person name="Liu Y.-S.L."/>
            <person name="Liyanage D.L."/>
            <person name="Lopez J.L."/>
            <person name="Lorensuhewa L.L."/>
            <person name="Mata R.M."/>
            <person name="Mathew T.M."/>
            <person name="Mercado C.M."/>
            <person name="Mercado I.M."/>
            <person name="Morales K.M."/>
            <person name="Morgan M.M."/>
            <person name="Munidasa M.M."/>
            <person name="Ngo D.N."/>
            <person name="Nguyen L.N."/>
            <person name="Nguyen T.N."/>
            <person name="Nguyen N.N."/>
            <person name="Obregon M.O."/>
            <person name="Okwuonu G.O."/>
            <person name="Ongeri F.O."/>
            <person name="Onwere C.O."/>
            <person name="Osifeso I.O."/>
            <person name="Parra A.P."/>
            <person name="Patil S.P."/>
            <person name="Perez A.P."/>
            <person name="Perez Y.P."/>
            <person name="Pham C.P."/>
            <person name="Pu L.-L.P."/>
            <person name="Puazo M.P."/>
            <person name="Quiroz J.Q."/>
            <person name="Rouhana J.R."/>
            <person name="Ruiz M.R."/>
            <person name="Ruiz S.-J.R."/>
            <person name="Saada N.S."/>
            <person name="Santibanez J.S."/>
            <person name="Scheel M.S."/>
            <person name="Schneider B.S."/>
            <person name="Simmons D.S."/>
            <person name="Sisson I.S."/>
            <person name="Tang L.-Y.T."/>
            <person name="Thornton R.T."/>
            <person name="Tisius J.T."/>
            <person name="Toledanes G.T."/>
            <person name="Trejos Z.T."/>
            <person name="Usmani K.U."/>
            <person name="Varghese R.V."/>
            <person name="Vattathil S.V."/>
            <person name="Vee V.V."/>
            <person name="Walker D.W."/>
            <person name="Weissenberger G.W."/>
            <person name="White C.W."/>
            <person name="Williams A.W."/>
            <person name="Woodworth J.W."/>
            <person name="Wright R.W."/>
            <person name="Zhu Y.Z."/>
            <person name="Han Y.H."/>
            <person name="Newsham I.N."/>
            <person name="Nazareth L.N."/>
            <person name="Worley K.W."/>
            <person name="Muzny D.M."/>
            <person name="Rogers J.R."/>
            <person name="Gibbs R.G."/>
        </authorList>
    </citation>
    <scope>NUCLEOTIDE SEQUENCE [LARGE SCALE GENOMIC DNA]</scope>
</reference>
<dbReference type="Pfam" id="PF02984">
    <property type="entry name" value="Cyclin_C"/>
    <property type="match status" value="1"/>
</dbReference>
<dbReference type="GO" id="GO:0005634">
    <property type="term" value="C:nucleus"/>
    <property type="evidence" value="ECO:0007669"/>
    <property type="project" value="Ensembl"/>
</dbReference>
<sequence length="328" mass="35634">MLVRGRDQGPGSRLRPLFRRVPRPSPLQSPAASLDAEPSSDPVPDGFPSGPSVSPRRLERPPGLEEALSALGLQGEREYAGDIFAEAMVCRMLPRRALPRAVTPEMRALVVDWLVQVHEYLGLAGDTLYLAVHLLDSYLSAGRVRLHRLQLLGVACLFVACKMEECVLPQPAFLCLLSADSFSRAELLRAERRILSRLDFRLHHPGPLLCLGLLAALAGSSPQVMLLATYFLELSLLEAEAAGWEPGRRAAAALSLAHRLLDGAGSRLQLELYSPEELGPLEPCMARAALRGPAPGRAAVFLKYARPQRQGTSLAAACLLRCLQPEPP</sequence>
<evidence type="ECO:0000259" key="4">
    <source>
        <dbReference type="SMART" id="SM00385"/>
    </source>
</evidence>
<dbReference type="Bgee" id="ENSPANG00000030243">
    <property type="expression patterns" value="Expressed in postnatal subventricular zone and 2 other cell types or tissues"/>
</dbReference>
<organism evidence="6 7">
    <name type="scientific">Papio anubis</name>
    <name type="common">Olive baboon</name>
    <dbReference type="NCBI Taxonomy" id="9555"/>
    <lineage>
        <taxon>Eukaryota</taxon>
        <taxon>Metazoa</taxon>
        <taxon>Chordata</taxon>
        <taxon>Craniata</taxon>
        <taxon>Vertebrata</taxon>
        <taxon>Euteleostomi</taxon>
        <taxon>Mammalia</taxon>
        <taxon>Eutheria</taxon>
        <taxon>Euarchontoglires</taxon>
        <taxon>Primates</taxon>
        <taxon>Haplorrhini</taxon>
        <taxon>Catarrhini</taxon>
        <taxon>Cercopithecidae</taxon>
        <taxon>Cercopithecinae</taxon>
        <taxon>Papio</taxon>
    </lineage>
</organism>
<dbReference type="InterPro" id="IPR039361">
    <property type="entry name" value="Cyclin"/>
</dbReference>
<gene>
    <name evidence="6" type="primary">CCNP</name>
</gene>
<dbReference type="STRING" id="9555.ENSPANP00000040291"/>
<evidence type="ECO:0000259" key="5">
    <source>
        <dbReference type="SMART" id="SM01332"/>
    </source>
</evidence>
<keyword evidence="1 2" id="KW-0195">Cyclin</keyword>
<dbReference type="Ensembl" id="ENSPANT00000054522.2">
    <property type="protein sequence ID" value="ENSPANP00000040291.2"/>
    <property type="gene ID" value="ENSPANG00000030243.2"/>
</dbReference>
<dbReference type="FunFam" id="1.10.472.10:FF:000355">
    <property type="entry name" value="Cyclin protein 2"/>
    <property type="match status" value="1"/>
</dbReference>
<keyword evidence="7" id="KW-1185">Reference proteome</keyword>
<feature type="domain" description="Cyclin-like" evidence="4">
    <location>
        <begin position="112"/>
        <end position="196"/>
    </location>
</feature>
<name>A0A2I3MXF2_PAPAN</name>
<accession>A0A2I3MXF2</accession>
<dbReference type="InterPro" id="IPR006671">
    <property type="entry name" value="Cyclin_N"/>
</dbReference>
<dbReference type="AlphaFoldDB" id="A0A2I3MXF2"/>
<dbReference type="InterPro" id="IPR036915">
    <property type="entry name" value="Cyclin-like_sf"/>
</dbReference>
<dbReference type="FunFam" id="1.10.472.10:FF:000098">
    <property type="entry name" value="Cyclin N-terminal domain containing 2"/>
    <property type="match status" value="1"/>
</dbReference>
<protein>
    <submittedName>
        <fullName evidence="6">Cyclin P</fullName>
    </submittedName>
</protein>
<dbReference type="PANTHER" id="PTHR10177">
    <property type="entry name" value="CYCLINS"/>
    <property type="match status" value="1"/>
</dbReference>
<reference evidence="6" key="2">
    <citation type="submission" date="2025-08" db="UniProtKB">
        <authorList>
            <consortium name="Ensembl"/>
        </authorList>
    </citation>
    <scope>IDENTIFICATION</scope>
</reference>
<comment type="similarity">
    <text evidence="2">Belongs to the cyclin family.</text>
</comment>
<dbReference type="SUPFAM" id="SSF47954">
    <property type="entry name" value="Cyclin-like"/>
    <property type="match status" value="2"/>
</dbReference>
<dbReference type="GeneTree" id="ENSGT00920000149201"/>
<dbReference type="Gene3D" id="1.10.472.10">
    <property type="entry name" value="Cyclin-like"/>
    <property type="match status" value="2"/>
</dbReference>
<dbReference type="Proteomes" id="UP000028761">
    <property type="component" value="Chromosome 20"/>
</dbReference>
<evidence type="ECO:0000313" key="7">
    <source>
        <dbReference type="Proteomes" id="UP000028761"/>
    </source>
</evidence>
<dbReference type="InterPro" id="IPR013763">
    <property type="entry name" value="Cyclin-like_dom"/>
</dbReference>
<dbReference type="OMA" id="QRMRDHY"/>
<dbReference type="SMART" id="SM01332">
    <property type="entry name" value="Cyclin_C"/>
    <property type="match status" value="1"/>
</dbReference>
<evidence type="ECO:0000256" key="3">
    <source>
        <dbReference type="SAM" id="MobiDB-lite"/>
    </source>
</evidence>
<feature type="region of interest" description="Disordered" evidence="3">
    <location>
        <begin position="1"/>
        <end position="61"/>
    </location>
</feature>
<evidence type="ECO:0000313" key="6">
    <source>
        <dbReference type="Ensembl" id="ENSPANP00000040291.2"/>
    </source>
</evidence>
<feature type="domain" description="Cyclin C-terminal" evidence="5">
    <location>
        <begin position="205"/>
        <end position="317"/>
    </location>
</feature>
<dbReference type="CDD" id="cd20542">
    <property type="entry name" value="CYCLIN_CNTD2"/>
    <property type="match status" value="1"/>
</dbReference>
<dbReference type="Pfam" id="PF00134">
    <property type="entry name" value="Cyclin_N"/>
    <property type="match status" value="1"/>
</dbReference>
<dbReference type="SMART" id="SM00385">
    <property type="entry name" value="CYCLIN"/>
    <property type="match status" value="1"/>
</dbReference>
<reference evidence="6" key="3">
    <citation type="submission" date="2025-09" db="UniProtKB">
        <authorList>
            <consortium name="Ensembl"/>
        </authorList>
    </citation>
    <scope>IDENTIFICATION</scope>
</reference>